<name>A0AB33KKU4_9ACTN</name>
<organism evidence="2">
    <name type="scientific">Streptomyces sp. CMC78</name>
    <dbReference type="NCBI Taxonomy" id="3231512"/>
    <lineage>
        <taxon>Bacteria</taxon>
        <taxon>Bacillati</taxon>
        <taxon>Actinomycetota</taxon>
        <taxon>Actinomycetes</taxon>
        <taxon>Kitasatosporales</taxon>
        <taxon>Streptomycetaceae</taxon>
        <taxon>Streptomyces</taxon>
    </lineage>
</organism>
<feature type="region of interest" description="Disordered" evidence="1">
    <location>
        <begin position="1"/>
        <end position="66"/>
    </location>
</feature>
<dbReference type="AlphaFoldDB" id="A0AB33KKU4"/>
<accession>A0AB33KKU4</accession>
<evidence type="ECO:0000313" key="2">
    <source>
        <dbReference type="EMBL" id="BFP56119.1"/>
    </source>
</evidence>
<proteinExistence type="predicted"/>
<evidence type="ECO:0000256" key="1">
    <source>
        <dbReference type="SAM" id="MobiDB-lite"/>
    </source>
</evidence>
<gene>
    <name evidence="2" type="ORF">SCMC78_59260</name>
</gene>
<reference evidence="2" key="1">
    <citation type="submission" date="2024-07" db="EMBL/GenBank/DDBJ databases">
        <title>Complete genome sequences of cellulolytic bacteria, Kitasatospora sp. CMC57 and Streptomyces sp. CMC78, isolated from Japanese agricultural soil.</title>
        <authorList>
            <person name="Hashimoto T."/>
            <person name="Ito M."/>
            <person name="Iwamoto M."/>
            <person name="Fukahori D."/>
            <person name="Shoda T."/>
            <person name="Sakoda M."/>
            <person name="Morohoshi T."/>
            <person name="Mitsuboshi M."/>
            <person name="Nishizawa T."/>
        </authorList>
    </citation>
    <scope>NUCLEOTIDE SEQUENCE</scope>
    <source>
        <strain evidence="2">CMC78</strain>
    </source>
</reference>
<dbReference type="EMBL" id="AP035884">
    <property type="protein sequence ID" value="BFP56119.1"/>
    <property type="molecule type" value="Genomic_DNA"/>
</dbReference>
<sequence length="66" mass="6763">MITPPALPGHPFGKVGASGFPDEKRVDAIGIPDSSGRTQAYGPHRPENGQVRAVRGENAGKGARGA</sequence>
<protein>
    <submittedName>
        <fullName evidence="2">Uncharacterized protein</fullName>
    </submittedName>
</protein>
<dbReference type="KEGG" id="stcm:SCMC78_59260"/>